<comment type="caution">
    <text evidence="1">The sequence shown here is derived from an EMBL/GenBank/DDBJ whole genome shotgun (WGS) entry which is preliminary data.</text>
</comment>
<gene>
    <name evidence="1" type="ORF">V0R50_04560</name>
</gene>
<proteinExistence type="predicted"/>
<protein>
    <submittedName>
        <fullName evidence="1">Uncharacterized protein</fullName>
    </submittedName>
</protein>
<dbReference type="RefSeq" id="WP_330073407.1">
    <property type="nucleotide sequence ID" value="NZ_JAZDQJ010000003.1"/>
</dbReference>
<organism evidence="1 2">
    <name type="scientific">Pseudomonas ulcerans</name>
    <dbReference type="NCBI Taxonomy" id="3115852"/>
    <lineage>
        <taxon>Bacteria</taxon>
        <taxon>Pseudomonadati</taxon>
        <taxon>Pseudomonadota</taxon>
        <taxon>Gammaproteobacteria</taxon>
        <taxon>Pseudomonadales</taxon>
        <taxon>Pseudomonadaceae</taxon>
        <taxon>Pseudomonas</taxon>
    </lineage>
</organism>
<accession>A0ABU7HLR8</accession>
<sequence length="274" mass="30663">MQIVTSFEGLQQPHSQGTAAATQSRIHCVYWLSEFYMLDVAPWGIILPLDVIGEGLVSFSLEIASLGLPAGTVLGMRWTPESGNDTHLETYHMTGDEPANVRLRLKSPWLWEAEGQRVLIEHEIVQPDGSVTIGEPVTVQVANELVFGKMTVDGLREGSVLDPKDYPDGIRVHYTPIDNIRDYQRVSFLWSALGIREGMQYTLANIVFSSPGKPGEDYYFRVPQEYYTGLDDTRFERVIFQASASVKLAPEPNPQFFYGYGGFEATLLQNTQHG</sequence>
<evidence type="ECO:0000313" key="1">
    <source>
        <dbReference type="EMBL" id="MEE1932483.1"/>
    </source>
</evidence>
<name>A0ABU7HLR8_9PSED</name>
<dbReference type="EMBL" id="JAZDQJ010000003">
    <property type="protein sequence ID" value="MEE1932483.1"/>
    <property type="molecule type" value="Genomic_DNA"/>
</dbReference>
<dbReference type="Proteomes" id="UP001335100">
    <property type="component" value="Unassembled WGS sequence"/>
</dbReference>
<keyword evidence="2" id="KW-1185">Reference proteome</keyword>
<evidence type="ECO:0000313" key="2">
    <source>
        <dbReference type="Proteomes" id="UP001335100"/>
    </source>
</evidence>
<reference evidence="1 2" key="1">
    <citation type="submission" date="2024-01" db="EMBL/GenBank/DDBJ databases">
        <title>Unpublished Manusciprt.</title>
        <authorList>
            <person name="Duman M."/>
            <person name="Valdes E.G."/>
            <person name="Ajmi N."/>
            <person name="Altun S."/>
            <person name="Saticioglu I.B."/>
        </authorList>
    </citation>
    <scope>NUCLEOTIDE SEQUENCE [LARGE SCALE GENOMIC DNA]</scope>
    <source>
        <strain evidence="1 2">148P</strain>
    </source>
</reference>